<dbReference type="GO" id="GO:0030288">
    <property type="term" value="C:outer membrane-bounded periplasmic space"/>
    <property type="evidence" value="ECO:0007669"/>
    <property type="project" value="TreeGrafter"/>
</dbReference>
<evidence type="ECO:0000259" key="1">
    <source>
        <dbReference type="SMART" id="SM00245"/>
    </source>
</evidence>
<dbReference type="GO" id="GO:0006508">
    <property type="term" value="P:proteolysis"/>
    <property type="evidence" value="ECO:0007669"/>
    <property type="project" value="InterPro"/>
</dbReference>
<dbReference type="InterPro" id="IPR005151">
    <property type="entry name" value="Tail-specific_protease"/>
</dbReference>
<dbReference type="GO" id="GO:0008236">
    <property type="term" value="F:serine-type peptidase activity"/>
    <property type="evidence" value="ECO:0007669"/>
    <property type="project" value="InterPro"/>
</dbReference>
<dbReference type="KEGG" id="mcan:MCAN360_0394"/>
<dbReference type="OrthoDB" id="2040956at2"/>
<dbReference type="EMBL" id="AP014631">
    <property type="protein sequence ID" value="BAP39563.1"/>
    <property type="molecule type" value="Genomic_DNA"/>
</dbReference>
<dbReference type="GO" id="GO:0004175">
    <property type="term" value="F:endopeptidase activity"/>
    <property type="evidence" value="ECO:0007669"/>
    <property type="project" value="TreeGrafter"/>
</dbReference>
<evidence type="ECO:0000313" key="2">
    <source>
        <dbReference type="EMBL" id="BAP39563.1"/>
    </source>
</evidence>
<gene>
    <name evidence="2" type="ORF">MCAN360_0394</name>
</gene>
<name>A0A077L967_9BACT</name>
<dbReference type="InterPro" id="IPR029045">
    <property type="entry name" value="ClpP/crotonase-like_dom_sf"/>
</dbReference>
<dbReference type="SMART" id="SM00245">
    <property type="entry name" value="TSPc"/>
    <property type="match status" value="1"/>
</dbReference>
<dbReference type="PANTHER" id="PTHR32060">
    <property type="entry name" value="TAIL-SPECIFIC PROTEASE"/>
    <property type="match status" value="1"/>
</dbReference>
<reference evidence="3" key="1">
    <citation type="journal article" date="2014" name="Genome Announc.">
        <title>Complete Genome Sequence of Mycoplasma canadense Strain HAZ 360_1 from Bovine Mastitic Milk in Japan.</title>
        <authorList>
            <person name="Hata E."/>
        </authorList>
    </citation>
    <scope>NUCLEOTIDE SEQUENCE [LARGE SCALE GENOMIC DNA]</scope>
    <source>
        <strain evidence="3">HAZ360_1</strain>
    </source>
</reference>
<dbReference type="Proteomes" id="UP000031641">
    <property type="component" value="Chromosome"/>
</dbReference>
<dbReference type="Pfam" id="PF03572">
    <property type="entry name" value="Peptidase_S41"/>
    <property type="match status" value="1"/>
</dbReference>
<dbReference type="Gene3D" id="3.90.226.10">
    <property type="entry name" value="2-enoyl-CoA Hydratase, Chain A, domain 1"/>
    <property type="match status" value="1"/>
</dbReference>
<organism evidence="2 3">
    <name type="scientific">Metamycoplasma canadense</name>
    <dbReference type="NCBI Taxonomy" id="29554"/>
    <lineage>
        <taxon>Bacteria</taxon>
        <taxon>Bacillati</taxon>
        <taxon>Mycoplasmatota</taxon>
        <taxon>Mycoplasmoidales</taxon>
        <taxon>Metamycoplasmataceae</taxon>
        <taxon>Metamycoplasma</taxon>
    </lineage>
</organism>
<keyword evidence="3" id="KW-1185">Reference proteome</keyword>
<dbReference type="GO" id="GO:0007165">
    <property type="term" value="P:signal transduction"/>
    <property type="evidence" value="ECO:0007669"/>
    <property type="project" value="TreeGrafter"/>
</dbReference>
<protein>
    <recommendedName>
        <fullName evidence="1">Tail specific protease domain-containing protein</fullName>
    </recommendedName>
</protein>
<dbReference type="HOGENOM" id="CLU_026155_0_0_14"/>
<evidence type="ECO:0000313" key="3">
    <source>
        <dbReference type="Proteomes" id="UP000031641"/>
    </source>
</evidence>
<feature type="domain" description="Tail specific protease" evidence="1">
    <location>
        <begin position="270"/>
        <end position="472"/>
    </location>
</feature>
<accession>A0A077L967</accession>
<sequence>MIKDLNGFFNAKKINKIKKYDDKEKVVILSNENQNMIIDFKHNKISITDKSFFHFINDSTGTNYSRGIKLSETKIENPNEIKPNLVFDLKAYNINIYNQQNKSLIPLSIFNILFCSPNYYSLYYNGVEVFGTHLLLQEKTDESNLFLTATNEKQKETIIDRKNNLNNFLFILDHFYGLKRHFGISTFKEYIKDIQKDLLSVDPNKYNYAYSELVYKKLDELHTSLTMLSINTDQEKIIHDYAKRYIGKQRLEHKKVSDLLNEKRNILKKNLNTDGYLIKGNTAYIILSAFLAGTNEDIEKNNYLNDSFSFLKRNLEEISKNKNVKNIIIDISRNPGGNVGSMLKVLGLLTNKDIIQRSQDTQNKFKVTTKYKIDANNNGDFNDNDAFDQFNYYILTSKNTFSAANLFAGIAKEMNIAKIIGQKSGGGGSPIFPVVLNDQTSMLVSGPLVFLNKINNIEQNLENGVEVDIKIDYKDFYDIDYLLKNIIKK</sequence>
<dbReference type="PANTHER" id="PTHR32060:SF30">
    <property type="entry name" value="CARBOXY-TERMINAL PROCESSING PROTEASE CTPA"/>
    <property type="match status" value="1"/>
</dbReference>
<dbReference type="AlphaFoldDB" id="A0A077L967"/>
<dbReference type="RefSeq" id="WP_045433734.1">
    <property type="nucleotide sequence ID" value="NZ_AP014631.1"/>
</dbReference>
<proteinExistence type="predicted"/>
<dbReference type="STRING" id="29554.MCAN360_0394"/>
<dbReference type="SUPFAM" id="SSF52096">
    <property type="entry name" value="ClpP/crotonase"/>
    <property type="match status" value="1"/>
</dbReference>